<protein>
    <submittedName>
        <fullName evidence="1">Uncharacterized protein</fullName>
    </submittedName>
</protein>
<reference evidence="1 2" key="1">
    <citation type="journal article" date="2008" name="Nature">
        <title>The genome of the model beetle and pest Tribolium castaneum.</title>
        <authorList>
            <consortium name="Tribolium Genome Sequencing Consortium"/>
            <person name="Richards S."/>
            <person name="Gibbs R.A."/>
            <person name="Weinstock G.M."/>
            <person name="Brown S.J."/>
            <person name="Denell R."/>
            <person name="Beeman R.W."/>
            <person name="Gibbs R."/>
            <person name="Beeman R.W."/>
            <person name="Brown S.J."/>
            <person name="Bucher G."/>
            <person name="Friedrich M."/>
            <person name="Grimmelikhuijzen C.J."/>
            <person name="Klingler M."/>
            <person name="Lorenzen M."/>
            <person name="Richards S."/>
            <person name="Roth S."/>
            <person name="Schroder R."/>
            <person name="Tautz D."/>
            <person name="Zdobnov E.M."/>
            <person name="Muzny D."/>
            <person name="Gibbs R.A."/>
            <person name="Weinstock G.M."/>
            <person name="Attaway T."/>
            <person name="Bell S."/>
            <person name="Buhay C.J."/>
            <person name="Chandrabose M.N."/>
            <person name="Chavez D."/>
            <person name="Clerk-Blankenburg K.P."/>
            <person name="Cree A."/>
            <person name="Dao M."/>
            <person name="Davis C."/>
            <person name="Chacko J."/>
            <person name="Dinh H."/>
            <person name="Dugan-Rocha S."/>
            <person name="Fowler G."/>
            <person name="Garner T.T."/>
            <person name="Garnes J."/>
            <person name="Gnirke A."/>
            <person name="Hawes A."/>
            <person name="Hernandez J."/>
            <person name="Hines S."/>
            <person name="Holder M."/>
            <person name="Hume J."/>
            <person name="Jhangiani S.N."/>
            <person name="Joshi V."/>
            <person name="Khan Z.M."/>
            <person name="Jackson L."/>
            <person name="Kovar C."/>
            <person name="Kowis A."/>
            <person name="Lee S."/>
            <person name="Lewis L.R."/>
            <person name="Margolis J."/>
            <person name="Morgan M."/>
            <person name="Nazareth L.V."/>
            <person name="Nguyen N."/>
            <person name="Okwuonu G."/>
            <person name="Parker D."/>
            <person name="Richards S."/>
            <person name="Ruiz S.J."/>
            <person name="Santibanez J."/>
            <person name="Savard J."/>
            <person name="Scherer S.E."/>
            <person name="Schneider B."/>
            <person name="Sodergren E."/>
            <person name="Tautz D."/>
            <person name="Vattahil S."/>
            <person name="Villasana D."/>
            <person name="White C.S."/>
            <person name="Wright R."/>
            <person name="Park Y."/>
            <person name="Beeman R.W."/>
            <person name="Lord J."/>
            <person name="Oppert B."/>
            <person name="Lorenzen M."/>
            <person name="Brown S."/>
            <person name="Wang L."/>
            <person name="Savard J."/>
            <person name="Tautz D."/>
            <person name="Richards S."/>
            <person name="Weinstock G."/>
            <person name="Gibbs R.A."/>
            <person name="Liu Y."/>
            <person name="Worley K."/>
            <person name="Weinstock G."/>
            <person name="Elsik C.G."/>
            <person name="Reese J.T."/>
            <person name="Elhaik E."/>
            <person name="Landan G."/>
            <person name="Graur D."/>
            <person name="Arensburger P."/>
            <person name="Atkinson P."/>
            <person name="Beeman R.W."/>
            <person name="Beidler J."/>
            <person name="Brown S.J."/>
            <person name="Demuth J.P."/>
            <person name="Drury D.W."/>
            <person name="Du Y.Z."/>
            <person name="Fujiwara H."/>
            <person name="Lorenzen M."/>
            <person name="Maselli V."/>
            <person name="Osanai M."/>
            <person name="Park Y."/>
            <person name="Robertson H.M."/>
            <person name="Tu Z."/>
            <person name="Wang J.J."/>
            <person name="Wang S."/>
            <person name="Richards S."/>
            <person name="Song H."/>
            <person name="Zhang L."/>
            <person name="Sodergren E."/>
            <person name="Werner D."/>
            <person name="Stanke M."/>
            <person name="Morgenstern B."/>
            <person name="Solovyev V."/>
            <person name="Kosarev P."/>
            <person name="Brown G."/>
            <person name="Chen H.C."/>
            <person name="Ermolaeva O."/>
            <person name="Hlavina W."/>
            <person name="Kapustin Y."/>
            <person name="Kiryutin B."/>
            <person name="Kitts P."/>
            <person name="Maglott D."/>
            <person name="Pruitt K."/>
            <person name="Sapojnikov V."/>
            <person name="Souvorov A."/>
            <person name="Mackey A.J."/>
            <person name="Waterhouse R.M."/>
            <person name="Wyder S."/>
            <person name="Zdobnov E.M."/>
            <person name="Zdobnov E.M."/>
            <person name="Wyder S."/>
            <person name="Kriventseva E.V."/>
            <person name="Kadowaki T."/>
            <person name="Bork P."/>
            <person name="Aranda M."/>
            <person name="Bao R."/>
            <person name="Beermann A."/>
            <person name="Berns N."/>
            <person name="Bolognesi R."/>
            <person name="Bonneton F."/>
            <person name="Bopp D."/>
            <person name="Brown S.J."/>
            <person name="Bucher G."/>
            <person name="Butts T."/>
            <person name="Chaumot A."/>
            <person name="Denell R.E."/>
            <person name="Ferrier D.E."/>
            <person name="Friedrich M."/>
            <person name="Gordon C.M."/>
            <person name="Jindra M."/>
            <person name="Klingler M."/>
            <person name="Lan Q."/>
            <person name="Lattorff H.M."/>
            <person name="Laudet V."/>
            <person name="von Levetsow C."/>
            <person name="Liu Z."/>
            <person name="Lutz R."/>
            <person name="Lynch J.A."/>
            <person name="da Fonseca R.N."/>
            <person name="Posnien N."/>
            <person name="Reuter R."/>
            <person name="Roth S."/>
            <person name="Savard J."/>
            <person name="Schinko J.B."/>
            <person name="Schmitt C."/>
            <person name="Schoppmeier M."/>
            <person name="Schroder R."/>
            <person name="Shippy T.D."/>
            <person name="Simonnet F."/>
            <person name="Marques-Souza H."/>
            <person name="Tautz D."/>
            <person name="Tomoyasu Y."/>
            <person name="Trauner J."/>
            <person name="Van der Zee M."/>
            <person name="Vervoort M."/>
            <person name="Wittkopp N."/>
            <person name="Wimmer E.A."/>
            <person name="Yang X."/>
            <person name="Jones A.K."/>
            <person name="Sattelle D.B."/>
            <person name="Ebert P.R."/>
            <person name="Nelson D."/>
            <person name="Scott J.G."/>
            <person name="Beeman R.W."/>
            <person name="Muthukrishnan S."/>
            <person name="Kramer K.J."/>
            <person name="Arakane Y."/>
            <person name="Beeman R.W."/>
            <person name="Zhu Q."/>
            <person name="Hogenkamp D."/>
            <person name="Dixit R."/>
            <person name="Oppert B."/>
            <person name="Jiang H."/>
            <person name="Zou Z."/>
            <person name="Marshall J."/>
            <person name="Elpidina E."/>
            <person name="Vinokurov K."/>
            <person name="Oppert C."/>
            <person name="Zou Z."/>
            <person name="Evans J."/>
            <person name="Lu Z."/>
            <person name="Zhao P."/>
            <person name="Sumathipala N."/>
            <person name="Altincicek B."/>
            <person name="Vilcinskas A."/>
            <person name="Williams M."/>
            <person name="Hultmark D."/>
            <person name="Hetru C."/>
            <person name="Jiang H."/>
            <person name="Grimmelikhuijzen C.J."/>
            <person name="Hauser F."/>
            <person name="Cazzamali G."/>
            <person name="Williamson M."/>
            <person name="Park Y."/>
            <person name="Li B."/>
            <person name="Tanaka Y."/>
            <person name="Predel R."/>
            <person name="Neupert S."/>
            <person name="Schachtner J."/>
            <person name="Verleyen P."/>
            <person name="Raible F."/>
            <person name="Bork P."/>
            <person name="Friedrich M."/>
            <person name="Walden K.K."/>
            <person name="Robertson H.M."/>
            <person name="Angeli S."/>
            <person name="Foret S."/>
            <person name="Bucher G."/>
            <person name="Schuetz S."/>
            <person name="Maleszka R."/>
            <person name="Wimmer E.A."/>
            <person name="Beeman R.W."/>
            <person name="Lorenzen M."/>
            <person name="Tomoyasu Y."/>
            <person name="Miller S.C."/>
            <person name="Grossmann D."/>
            <person name="Bucher G."/>
        </authorList>
    </citation>
    <scope>NUCLEOTIDE SEQUENCE [LARGE SCALE GENOMIC DNA]</scope>
    <source>
        <strain evidence="1 2">Georgia GA2</strain>
    </source>
</reference>
<reference evidence="1 2" key="2">
    <citation type="journal article" date="2010" name="Nucleic Acids Res.">
        <title>BeetleBase in 2010: revisions to provide comprehensive genomic information for Tribolium castaneum.</title>
        <authorList>
            <person name="Kim H.S."/>
            <person name="Murphy T."/>
            <person name="Xia J."/>
            <person name="Caragea D."/>
            <person name="Park Y."/>
            <person name="Beeman R.W."/>
            <person name="Lorenzen M.D."/>
            <person name="Butcher S."/>
            <person name="Manak J.R."/>
            <person name="Brown S.J."/>
        </authorList>
    </citation>
    <scope>GENOME REANNOTATION</scope>
    <source>
        <strain evidence="1 2">Georgia GA2</strain>
    </source>
</reference>
<dbReference type="HOGENOM" id="CLU_2471997_0_0_1"/>
<proteinExistence type="predicted"/>
<keyword evidence="2" id="KW-1185">Reference proteome</keyword>
<organism evidence="1 2">
    <name type="scientific">Tribolium castaneum</name>
    <name type="common">Red flour beetle</name>
    <dbReference type="NCBI Taxonomy" id="7070"/>
    <lineage>
        <taxon>Eukaryota</taxon>
        <taxon>Metazoa</taxon>
        <taxon>Ecdysozoa</taxon>
        <taxon>Arthropoda</taxon>
        <taxon>Hexapoda</taxon>
        <taxon>Insecta</taxon>
        <taxon>Pterygota</taxon>
        <taxon>Neoptera</taxon>
        <taxon>Endopterygota</taxon>
        <taxon>Coleoptera</taxon>
        <taxon>Polyphaga</taxon>
        <taxon>Cucujiformia</taxon>
        <taxon>Tenebrionidae</taxon>
        <taxon>Tenebrionidae incertae sedis</taxon>
        <taxon>Tribolium</taxon>
    </lineage>
</organism>
<accession>D6WZR8</accession>
<dbReference type="InParanoid" id="D6WZR8"/>
<sequence>MTHNFRSHFFTFYTVSRSTVRCTQSPCMGERPLSYSAAMPAFTTLGQTGKYSGQWTKGLMDTRGLSGRWPYDDDVGDGVATTEKSKNR</sequence>
<evidence type="ECO:0000313" key="1">
    <source>
        <dbReference type="EMBL" id="EFA09655.1"/>
    </source>
</evidence>
<name>D6WZR8_TRICA</name>
<dbReference type="AlphaFoldDB" id="D6WZR8"/>
<evidence type="ECO:0000313" key="2">
    <source>
        <dbReference type="Proteomes" id="UP000007266"/>
    </source>
</evidence>
<dbReference type="EMBL" id="KQ971372">
    <property type="protein sequence ID" value="EFA09655.1"/>
    <property type="molecule type" value="Genomic_DNA"/>
</dbReference>
<gene>
    <name evidence="1" type="primary">GLEAN_11781</name>
    <name evidence="1" type="ORF">TcasGA2_TC011781</name>
</gene>
<dbReference type="Proteomes" id="UP000007266">
    <property type="component" value="Linkage group 9"/>
</dbReference>